<dbReference type="Proteomes" id="UP001501433">
    <property type="component" value="Unassembled WGS sequence"/>
</dbReference>
<gene>
    <name evidence="1" type="ORF">GCM10023330_03910</name>
</gene>
<accession>A0ABP9C0L0</accession>
<evidence type="ECO:0000313" key="2">
    <source>
        <dbReference type="Proteomes" id="UP001501433"/>
    </source>
</evidence>
<name>A0ABP9C0L0_9FLAO</name>
<evidence type="ECO:0000313" key="1">
    <source>
        <dbReference type="EMBL" id="GAA4801305.1"/>
    </source>
</evidence>
<protein>
    <submittedName>
        <fullName evidence="1">Uncharacterized protein</fullName>
    </submittedName>
</protein>
<sequence>MGIFVFLINKKNIIGTVNNKSNVIPADKLFGLVEKTGDLAMKTIIPINNNGIPKIIRLF</sequence>
<dbReference type="EMBL" id="BAABJW010000001">
    <property type="protein sequence ID" value="GAA4801305.1"/>
    <property type="molecule type" value="Genomic_DNA"/>
</dbReference>
<organism evidence="1 2">
    <name type="scientific">Litoribaculum gwangyangense</name>
    <dbReference type="NCBI Taxonomy" id="1130722"/>
    <lineage>
        <taxon>Bacteria</taxon>
        <taxon>Pseudomonadati</taxon>
        <taxon>Bacteroidota</taxon>
        <taxon>Flavobacteriia</taxon>
        <taxon>Flavobacteriales</taxon>
        <taxon>Flavobacteriaceae</taxon>
        <taxon>Litoribaculum</taxon>
    </lineage>
</organism>
<comment type="caution">
    <text evidence="1">The sequence shown here is derived from an EMBL/GenBank/DDBJ whole genome shotgun (WGS) entry which is preliminary data.</text>
</comment>
<proteinExistence type="predicted"/>
<keyword evidence="2" id="KW-1185">Reference proteome</keyword>
<reference evidence="2" key="1">
    <citation type="journal article" date="2019" name="Int. J. Syst. Evol. Microbiol.">
        <title>The Global Catalogue of Microorganisms (GCM) 10K type strain sequencing project: providing services to taxonomists for standard genome sequencing and annotation.</title>
        <authorList>
            <consortium name="The Broad Institute Genomics Platform"/>
            <consortium name="The Broad Institute Genome Sequencing Center for Infectious Disease"/>
            <person name="Wu L."/>
            <person name="Ma J."/>
        </authorList>
    </citation>
    <scope>NUCLEOTIDE SEQUENCE [LARGE SCALE GENOMIC DNA]</scope>
    <source>
        <strain evidence="2">JCM 18325</strain>
    </source>
</reference>